<proteinExistence type="inferred from homology"/>
<evidence type="ECO:0000256" key="1">
    <source>
        <dbReference type="ARBA" id="ARBA00005703"/>
    </source>
</evidence>
<sequence>MEHNTVRFVDNFSAGTRGASSVEYFVEQGYAVLFVYRNNSIRPYIRHFSGATFLDCLQVSADNPDTISVKPEVVPKLRPILDRYARVKRDSLLLSVEFTTLAEYLWLLRTVCESLQDEGNRVLLYLAAAVADFYIPADQMPEHKMQSGDGPPVISLQLVPKMLSPLTSVWSPRAFVVSFKLETDPNILVKKARAALDKYHHKLVIGNLLHTRKHQVILVSAEAEVPITLSEEDKASGVEIEKYLVQEVTRRHEAFRSDGK</sequence>
<name>A0A3Q0J4B8_DIACI</name>
<dbReference type="Gene3D" id="3.40.50.10300">
    <property type="entry name" value="CoaB-like"/>
    <property type="match status" value="1"/>
</dbReference>
<evidence type="ECO:0000313" key="3">
    <source>
        <dbReference type="Proteomes" id="UP000079169"/>
    </source>
</evidence>
<dbReference type="AlphaFoldDB" id="A0A3Q0J4B8"/>
<reference evidence="4" key="1">
    <citation type="submission" date="2025-08" db="UniProtKB">
        <authorList>
            <consortium name="RefSeq"/>
        </authorList>
    </citation>
    <scope>IDENTIFICATION</scope>
</reference>
<dbReference type="Pfam" id="PF04127">
    <property type="entry name" value="DFP"/>
    <property type="match status" value="1"/>
</dbReference>
<evidence type="ECO:0000259" key="2">
    <source>
        <dbReference type="Pfam" id="PF04127"/>
    </source>
</evidence>
<dbReference type="GO" id="GO:0016874">
    <property type="term" value="F:ligase activity"/>
    <property type="evidence" value="ECO:0007669"/>
    <property type="project" value="UniProtKB-KW"/>
</dbReference>
<feature type="domain" description="DNA/pantothenate metabolism flavoprotein C-terminal" evidence="2">
    <location>
        <begin position="124"/>
        <end position="232"/>
    </location>
</feature>
<dbReference type="PANTHER" id="PTHR12290">
    <property type="entry name" value="CORNICHON-RELATED"/>
    <property type="match status" value="1"/>
</dbReference>
<organism evidence="3 4">
    <name type="scientific">Diaphorina citri</name>
    <name type="common">Asian citrus psyllid</name>
    <dbReference type="NCBI Taxonomy" id="121845"/>
    <lineage>
        <taxon>Eukaryota</taxon>
        <taxon>Metazoa</taxon>
        <taxon>Ecdysozoa</taxon>
        <taxon>Arthropoda</taxon>
        <taxon>Hexapoda</taxon>
        <taxon>Insecta</taxon>
        <taxon>Pterygota</taxon>
        <taxon>Neoptera</taxon>
        <taxon>Paraneoptera</taxon>
        <taxon>Hemiptera</taxon>
        <taxon>Sternorrhyncha</taxon>
        <taxon>Psylloidea</taxon>
        <taxon>Psyllidae</taxon>
        <taxon>Diaphorininae</taxon>
        <taxon>Diaphorina</taxon>
    </lineage>
</organism>
<dbReference type="GO" id="GO:0015937">
    <property type="term" value="P:coenzyme A biosynthetic process"/>
    <property type="evidence" value="ECO:0007669"/>
    <property type="project" value="UniProtKB-ARBA"/>
</dbReference>
<gene>
    <name evidence="4" type="primary">LOC103512227</name>
</gene>
<dbReference type="RefSeq" id="XP_026681560.1">
    <property type="nucleotide sequence ID" value="XM_026825759.1"/>
</dbReference>
<keyword evidence="3" id="KW-1185">Reference proteome</keyword>
<comment type="similarity">
    <text evidence="1">Belongs to the PPC synthetase family.</text>
</comment>
<accession>A0A3Q0J4B8</accession>
<keyword evidence="4" id="KW-0436">Ligase</keyword>
<evidence type="ECO:0000313" key="4">
    <source>
        <dbReference type="RefSeq" id="XP_026681560.1"/>
    </source>
</evidence>
<dbReference type="InterPro" id="IPR007085">
    <property type="entry name" value="DNA/pantothenate-metab_flavo_C"/>
</dbReference>
<dbReference type="Proteomes" id="UP000079169">
    <property type="component" value="Unplaced"/>
</dbReference>
<dbReference type="GeneID" id="103512227"/>
<dbReference type="SUPFAM" id="SSF102645">
    <property type="entry name" value="CoaB-like"/>
    <property type="match status" value="1"/>
</dbReference>
<dbReference type="InterPro" id="IPR035929">
    <property type="entry name" value="CoaB-like_sf"/>
</dbReference>
<protein>
    <submittedName>
        <fullName evidence="4">Phosphopantothenate--cysteine ligase isoform X2</fullName>
    </submittedName>
</protein>